<accession>A0A7G5DX19</accession>
<keyword evidence="1" id="KW-0472">Membrane</keyword>
<feature type="transmembrane region" description="Helical" evidence="1">
    <location>
        <begin position="150"/>
        <end position="169"/>
    </location>
</feature>
<name>A0A7G5DX19_9SPHI</name>
<dbReference type="PANTHER" id="PTHR37692:SF1">
    <property type="entry name" value="DUF420 DOMAIN-CONTAINING PROTEIN"/>
    <property type="match status" value="1"/>
</dbReference>
<dbReference type="EMBL" id="CP058555">
    <property type="protein sequence ID" value="QMV66294.1"/>
    <property type="molecule type" value="Genomic_DNA"/>
</dbReference>
<feature type="transmembrane region" description="Helical" evidence="1">
    <location>
        <begin position="7"/>
        <end position="26"/>
    </location>
</feature>
<gene>
    <name evidence="2" type="ORF">HS960_00840</name>
</gene>
<dbReference type="AlphaFoldDB" id="A0A7G5DX19"/>
<organism evidence="2 3">
    <name type="scientific">Sphingobacterium paramultivorum</name>
    <dbReference type="NCBI Taxonomy" id="2886510"/>
    <lineage>
        <taxon>Bacteria</taxon>
        <taxon>Pseudomonadati</taxon>
        <taxon>Bacteroidota</taxon>
        <taxon>Sphingobacteriia</taxon>
        <taxon>Sphingobacteriales</taxon>
        <taxon>Sphingobacteriaceae</taxon>
        <taxon>Sphingobacterium</taxon>
    </lineage>
</organism>
<dbReference type="InterPro" id="IPR007352">
    <property type="entry name" value="DUF420"/>
</dbReference>
<dbReference type="RefSeq" id="WP_153847674.1">
    <property type="nucleotide sequence ID" value="NZ_CP058555.1"/>
</dbReference>
<keyword evidence="1" id="KW-1133">Transmembrane helix</keyword>
<sequence length="175" mass="20156">MPYRNSILLIWVLTIVINGLILLTFFMPKVSLVAGCDYSSLPMLNAILNGLTFFSLLFALFAVRRKDILLHRSSIFLAFSFTSLFLFSYLLYHFSMPSTSYKGDGILREIYYFILVTHVVLAAVIVPLGLLAMAFALNNRINQHRKIARWTMPIWLYVSFTGVVVYLLINPYYQH</sequence>
<evidence type="ECO:0000313" key="2">
    <source>
        <dbReference type="EMBL" id="QMV66294.1"/>
    </source>
</evidence>
<feature type="transmembrane region" description="Helical" evidence="1">
    <location>
        <begin position="112"/>
        <end position="138"/>
    </location>
</feature>
<feature type="transmembrane region" description="Helical" evidence="1">
    <location>
        <begin position="46"/>
        <end position="63"/>
    </location>
</feature>
<dbReference type="Pfam" id="PF04238">
    <property type="entry name" value="DUF420"/>
    <property type="match status" value="1"/>
</dbReference>
<dbReference type="Proteomes" id="UP000515450">
    <property type="component" value="Chromosome"/>
</dbReference>
<proteinExistence type="predicted"/>
<keyword evidence="3" id="KW-1185">Reference proteome</keyword>
<keyword evidence="1" id="KW-0812">Transmembrane</keyword>
<feature type="transmembrane region" description="Helical" evidence="1">
    <location>
        <begin position="75"/>
        <end position="92"/>
    </location>
</feature>
<evidence type="ECO:0000313" key="3">
    <source>
        <dbReference type="Proteomes" id="UP000515450"/>
    </source>
</evidence>
<protein>
    <submittedName>
        <fullName evidence="2">DUF420 domain-containing protein</fullName>
    </submittedName>
</protein>
<dbReference type="PANTHER" id="PTHR37692">
    <property type="entry name" value="HYPOTHETICAL MEMBRANE SPANNING PROTEIN"/>
    <property type="match status" value="1"/>
</dbReference>
<evidence type="ECO:0000256" key="1">
    <source>
        <dbReference type="SAM" id="Phobius"/>
    </source>
</evidence>
<reference evidence="2 3" key="1">
    <citation type="journal article" date="2020" name="G3 (Bethesda)">
        <title>CeMbio - The Caenorhabditis elegans Microbiome Resource.</title>
        <authorList>
            <person name="Dirksen P."/>
            <person name="Assie A."/>
            <person name="Zimmermann J."/>
            <person name="Zhang F."/>
            <person name="Tietje A.M."/>
            <person name="Marsh S.A."/>
            <person name="Felix M.A."/>
            <person name="Shapira M."/>
            <person name="Kaleta C."/>
            <person name="Schulenburg H."/>
            <person name="Samuel B."/>
        </authorList>
    </citation>
    <scope>NUCLEOTIDE SEQUENCE [LARGE SCALE GENOMIC DNA]</scope>
    <source>
        <strain evidence="2 3">BIGb0170</strain>
    </source>
</reference>